<sequence length="112" mass="12907">MEDIEIIFKNDYGISFHWKEKKDRVQVVFRDTGFLLNLQEVKLFQRNVLALETETCCENCTHARACKNLLLPTPSEKIDLAVSADELEQINELLGATIFKLELLSYIELSSN</sequence>
<keyword evidence="2" id="KW-1185">Reference proteome</keyword>
<dbReference type="Proteomes" id="UP000356253">
    <property type="component" value="Unassembled WGS sequence"/>
</dbReference>
<reference evidence="1" key="1">
    <citation type="submission" date="2019-09" db="EMBL/GenBank/DDBJ databases">
        <authorList>
            <person name="Rodrigo-Torres L."/>
            <person name="Arahal R. D."/>
            <person name="Lucena T."/>
        </authorList>
    </citation>
    <scope>NUCLEOTIDE SEQUENCE</scope>
    <source>
        <strain evidence="1">ISS653</strain>
    </source>
</reference>
<name>A0AC61Y317_9FLAO</name>
<proteinExistence type="predicted"/>
<organism evidence="1 2">
    <name type="scientific">Mesonia oceanica</name>
    <dbReference type="NCBI Taxonomy" id="2687242"/>
    <lineage>
        <taxon>Bacteria</taxon>
        <taxon>Pseudomonadati</taxon>
        <taxon>Bacteroidota</taxon>
        <taxon>Flavobacteriia</taxon>
        <taxon>Flavobacteriales</taxon>
        <taxon>Flavobacteriaceae</taxon>
        <taxon>Mesonia</taxon>
    </lineage>
</organism>
<accession>A0AC61Y317</accession>
<dbReference type="EMBL" id="CABVMM010000001">
    <property type="protein sequence ID" value="VVU98856.1"/>
    <property type="molecule type" value="Genomic_DNA"/>
</dbReference>
<evidence type="ECO:0000313" key="1">
    <source>
        <dbReference type="EMBL" id="VVU98856.1"/>
    </source>
</evidence>
<gene>
    <name evidence="1" type="ORF">FVB9532_00104</name>
</gene>
<protein>
    <submittedName>
        <fullName evidence="1">Uncharacterized protein</fullName>
    </submittedName>
</protein>
<comment type="caution">
    <text evidence="1">The sequence shown here is derived from an EMBL/GenBank/DDBJ whole genome shotgun (WGS) entry which is preliminary data.</text>
</comment>
<evidence type="ECO:0000313" key="2">
    <source>
        <dbReference type="Proteomes" id="UP000356253"/>
    </source>
</evidence>